<evidence type="ECO:0000313" key="2">
    <source>
        <dbReference type="EMBL" id="VFJ43960.1"/>
    </source>
</evidence>
<dbReference type="EMBL" id="CAADFA010000090">
    <property type="protein sequence ID" value="VFJ50881.1"/>
    <property type="molecule type" value="Genomic_DNA"/>
</dbReference>
<evidence type="ECO:0000256" key="1">
    <source>
        <dbReference type="SAM" id="Phobius"/>
    </source>
</evidence>
<dbReference type="EMBL" id="CAADFL010000016">
    <property type="protein sequence ID" value="VFK06381.1"/>
    <property type="molecule type" value="Genomic_DNA"/>
</dbReference>
<accession>A0A450VNR0</accession>
<dbReference type="EMBL" id="CAADEZ010000013">
    <property type="protein sequence ID" value="VFJ43960.1"/>
    <property type="molecule type" value="Genomic_DNA"/>
</dbReference>
<organism evidence="4">
    <name type="scientific">Candidatus Kentrum sp. FM</name>
    <dbReference type="NCBI Taxonomy" id="2126340"/>
    <lineage>
        <taxon>Bacteria</taxon>
        <taxon>Pseudomonadati</taxon>
        <taxon>Pseudomonadota</taxon>
        <taxon>Gammaproteobacteria</taxon>
        <taxon>Candidatus Kentrum</taxon>
    </lineage>
</organism>
<reference evidence="4" key="1">
    <citation type="submission" date="2019-02" db="EMBL/GenBank/DDBJ databases">
        <authorList>
            <person name="Gruber-Vodicka R. H."/>
            <person name="Seah K. B. B."/>
        </authorList>
    </citation>
    <scope>NUCLEOTIDE SEQUENCE</scope>
    <source>
        <strain evidence="2">BECK_BZ163</strain>
        <strain evidence="4">BECK_BZ164</strain>
        <strain evidence="3">BECK_BZ165</strain>
    </source>
</reference>
<gene>
    <name evidence="2" type="ORF">BECKFM1743A_GA0114220_100135</name>
    <name evidence="4" type="ORF">BECKFM1743B_GA0114221_100165</name>
    <name evidence="3" type="ORF">BECKFM1743C_GA0114222_100905</name>
</gene>
<keyword evidence="1" id="KW-1133">Transmembrane helix</keyword>
<keyword evidence="1" id="KW-0472">Membrane</keyword>
<evidence type="ECO:0000313" key="3">
    <source>
        <dbReference type="EMBL" id="VFJ50881.1"/>
    </source>
</evidence>
<dbReference type="AlphaFoldDB" id="A0A450VNR0"/>
<name>A0A450VNR0_9GAMM</name>
<protein>
    <submittedName>
        <fullName evidence="4">Uncharacterized protein</fullName>
    </submittedName>
</protein>
<evidence type="ECO:0000313" key="4">
    <source>
        <dbReference type="EMBL" id="VFK06381.1"/>
    </source>
</evidence>
<feature type="transmembrane region" description="Helical" evidence="1">
    <location>
        <begin position="67"/>
        <end position="85"/>
    </location>
</feature>
<sequence>MTEKLNEKHIDRILELSAENEDRSFKEATQSRRFTLIYAIIFAGLFIFVTIFLVQADKDLYKEILKLFAVFLGGLGGGFGVKSYMDRGKRF</sequence>
<proteinExistence type="predicted"/>
<keyword evidence="1" id="KW-0812">Transmembrane</keyword>
<feature type="transmembrane region" description="Helical" evidence="1">
    <location>
        <begin position="36"/>
        <end position="55"/>
    </location>
</feature>